<dbReference type="NCBIfam" id="TIGR00009">
    <property type="entry name" value="L28"/>
    <property type="match status" value="1"/>
</dbReference>
<accession>A0A518BG18</accession>
<organism evidence="7 8">
    <name type="scientific">Engelhardtia mirabilis</name>
    <dbReference type="NCBI Taxonomy" id="2528011"/>
    <lineage>
        <taxon>Bacteria</taxon>
        <taxon>Pseudomonadati</taxon>
        <taxon>Planctomycetota</taxon>
        <taxon>Planctomycetia</taxon>
        <taxon>Planctomycetia incertae sedis</taxon>
        <taxon>Engelhardtia</taxon>
    </lineage>
</organism>
<dbReference type="PANTHER" id="PTHR39080:SF1">
    <property type="entry name" value="LARGE RIBOSOMAL SUBUNIT PROTEIN BL28A"/>
    <property type="match status" value="1"/>
</dbReference>
<gene>
    <name evidence="5 7" type="primary">rpmB</name>
    <name evidence="7" type="ORF">Pla133_10000</name>
</gene>
<dbReference type="InterPro" id="IPR037147">
    <property type="entry name" value="Ribosomal_bL28_sf"/>
</dbReference>
<dbReference type="Pfam" id="PF00830">
    <property type="entry name" value="Ribosomal_L28"/>
    <property type="match status" value="1"/>
</dbReference>
<keyword evidence="2 5" id="KW-0689">Ribosomal protein</keyword>
<dbReference type="InterPro" id="IPR026569">
    <property type="entry name" value="Ribosomal_bL28"/>
</dbReference>
<sequence length="100" mass="10955">MARVCESSGKRTRVGGSISRRGLPKKVGGIGLNITGHTKRKFKPNIQKVRVVMPDGSVERLRLSTKVIKTGMINLERNGKKMRFPLVKAVRGTGRTAVEA</sequence>
<dbReference type="RefSeq" id="WP_145063025.1">
    <property type="nucleotide sequence ID" value="NZ_CP036287.1"/>
</dbReference>
<dbReference type="GO" id="GO:0005840">
    <property type="term" value="C:ribosome"/>
    <property type="evidence" value="ECO:0007669"/>
    <property type="project" value="UniProtKB-KW"/>
</dbReference>
<evidence type="ECO:0000256" key="4">
    <source>
        <dbReference type="ARBA" id="ARBA00035174"/>
    </source>
</evidence>
<evidence type="ECO:0000313" key="7">
    <source>
        <dbReference type="EMBL" id="QDU65934.1"/>
    </source>
</evidence>
<dbReference type="InterPro" id="IPR034704">
    <property type="entry name" value="Ribosomal_bL28/bL31-like_sf"/>
</dbReference>
<dbReference type="Proteomes" id="UP000316921">
    <property type="component" value="Chromosome"/>
</dbReference>
<dbReference type="SUPFAM" id="SSF143800">
    <property type="entry name" value="L28p-like"/>
    <property type="match status" value="1"/>
</dbReference>
<dbReference type="GO" id="GO:0003735">
    <property type="term" value="F:structural constituent of ribosome"/>
    <property type="evidence" value="ECO:0007669"/>
    <property type="project" value="InterPro"/>
</dbReference>
<dbReference type="AlphaFoldDB" id="A0A518BG18"/>
<keyword evidence="8" id="KW-1185">Reference proteome</keyword>
<dbReference type="InterPro" id="IPR001383">
    <property type="entry name" value="Ribosomal_bL28_bact-type"/>
</dbReference>
<dbReference type="HAMAP" id="MF_00373">
    <property type="entry name" value="Ribosomal_bL28"/>
    <property type="match status" value="1"/>
</dbReference>
<keyword evidence="3 5" id="KW-0687">Ribonucleoprotein</keyword>
<dbReference type="InterPro" id="IPR050096">
    <property type="entry name" value="Bacterial_rp_bL28"/>
</dbReference>
<protein>
    <recommendedName>
        <fullName evidence="4 5">Large ribosomal subunit protein bL28</fullName>
    </recommendedName>
</protein>
<evidence type="ECO:0000256" key="6">
    <source>
        <dbReference type="SAM" id="MobiDB-lite"/>
    </source>
</evidence>
<reference evidence="7 8" key="1">
    <citation type="submission" date="2019-02" db="EMBL/GenBank/DDBJ databases">
        <title>Deep-cultivation of Planctomycetes and their phenomic and genomic characterization uncovers novel biology.</title>
        <authorList>
            <person name="Wiegand S."/>
            <person name="Jogler M."/>
            <person name="Boedeker C."/>
            <person name="Pinto D."/>
            <person name="Vollmers J."/>
            <person name="Rivas-Marin E."/>
            <person name="Kohn T."/>
            <person name="Peeters S.H."/>
            <person name="Heuer A."/>
            <person name="Rast P."/>
            <person name="Oberbeckmann S."/>
            <person name="Bunk B."/>
            <person name="Jeske O."/>
            <person name="Meyerdierks A."/>
            <person name="Storesund J.E."/>
            <person name="Kallscheuer N."/>
            <person name="Luecker S."/>
            <person name="Lage O.M."/>
            <person name="Pohl T."/>
            <person name="Merkel B.J."/>
            <person name="Hornburger P."/>
            <person name="Mueller R.-W."/>
            <person name="Bruemmer F."/>
            <person name="Labrenz M."/>
            <person name="Spormann A.M."/>
            <person name="Op den Camp H."/>
            <person name="Overmann J."/>
            <person name="Amann R."/>
            <person name="Jetten M.S.M."/>
            <person name="Mascher T."/>
            <person name="Medema M.H."/>
            <person name="Devos D.P."/>
            <person name="Kaster A.-K."/>
            <person name="Ovreas L."/>
            <person name="Rohde M."/>
            <person name="Galperin M.Y."/>
            <person name="Jogler C."/>
        </authorList>
    </citation>
    <scope>NUCLEOTIDE SEQUENCE [LARGE SCALE GENOMIC DNA]</scope>
    <source>
        <strain evidence="7 8">Pla133</strain>
    </source>
</reference>
<dbReference type="Gene3D" id="2.30.170.40">
    <property type="entry name" value="Ribosomal protein L28/L24"/>
    <property type="match status" value="1"/>
</dbReference>
<evidence type="ECO:0000256" key="1">
    <source>
        <dbReference type="ARBA" id="ARBA00008760"/>
    </source>
</evidence>
<evidence type="ECO:0000256" key="3">
    <source>
        <dbReference type="ARBA" id="ARBA00023274"/>
    </source>
</evidence>
<proteinExistence type="inferred from homology"/>
<evidence type="ECO:0000256" key="5">
    <source>
        <dbReference type="HAMAP-Rule" id="MF_00373"/>
    </source>
</evidence>
<feature type="region of interest" description="Disordered" evidence="6">
    <location>
        <begin position="1"/>
        <end position="22"/>
    </location>
</feature>
<evidence type="ECO:0000313" key="8">
    <source>
        <dbReference type="Proteomes" id="UP000316921"/>
    </source>
</evidence>
<comment type="similarity">
    <text evidence="1 5">Belongs to the bacterial ribosomal protein bL28 family.</text>
</comment>
<dbReference type="GO" id="GO:1990904">
    <property type="term" value="C:ribonucleoprotein complex"/>
    <property type="evidence" value="ECO:0007669"/>
    <property type="project" value="UniProtKB-KW"/>
</dbReference>
<evidence type="ECO:0000256" key="2">
    <source>
        <dbReference type="ARBA" id="ARBA00022980"/>
    </source>
</evidence>
<dbReference type="GO" id="GO:0006412">
    <property type="term" value="P:translation"/>
    <property type="evidence" value="ECO:0007669"/>
    <property type="project" value="UniProtKB-UniRule"/>
</dbReference>
<dbReference type="KEGG" id="pbap:Pla133_10000"/>
<dbReference type="PANTHER" id="PTHR39080">
    <property type="entry name" value="50S RIBOSOMAL PROTEIN L28"/>
    <property type="match status" value="1"/>
</dbReference>
<dbReference type="EMBL" id="CP036287">
    <property type="protein sequence ID" value="QDU65934.1"/>
    <property type="molecule type" value="Genomic_DNA"/>
</dbReference>
<name>A0A518BG18_9BACT</name>